<dbReference type="PANTHER" id="PTHR16779:SF1">
    <property type="entry name" value="BETA-1,4-MANNOSYLTRANSFERASE EGH"/>
    <property type="match status" value="1"/>
</dbReference>
<evidence type="ECO:0000259" key="2">
    <source>
        <dbReference type="Pfam" id="PF13632"/>
    </source>
</evidence>
<feature type="transmembrane region" description="Helical" evidence="1">
    <location>
        <begin position="107"/>
        <end position="130"/>
    </location>
</feature>
<dbReference type="GO" id="GO:0005737">
    <property type="term" value="C:cytoplasm"/>
    <property type="evidence" value="ECO:0007669"/>
    <property type="project" value="TreeGrafter"/>
</dbReference>
<protein>
    <submittedName>
        <fullName evidence="4">Glycosyltransferase 2-like domain-containing protein</fullName>
    </submittedName>
</protein>
<keyword evidence="1" id="KW-0812">Transmembrane</keyword>
<feature type="transmembrane region" description="Helical" evidence="1">
    <location>
        <begin position="174"/>
        <end position="202"/>
    </location>
</feature>
<accession>A0A915JDP9</accession>
<keyword evidence="1" id="KW-0472">Membrane</keyword>
<dbReference type="PANTHER" id="PTHR16779">
    <property type="entry name" value="BETA-1,4-MANNOSYLTRANSFERASE EGH"/>
    <property type="match status" value="1"/>
</dbReference>
<evidence type="ECO:0000313" key="4">
    <source>
        <dbReference type="WBParaSite" id="nRc.2.0.1.t24610-RA"/>
    </source>
</evidence>
<evidence type="ECO:0000313" key="3">
    <source>
        <dbReference type="Proteomes" id="UP000887565"/>
    </source>
</evidence>
<dbReference type="InterPro" id="IPR027389">
    <property type="entry name" value="B_mannosylTrfase_Bre-3/Egh"/>
</dbReference>
<proteinExistence type="predicted"/>
<keyword evidence="1" id="KW-1133">Transmembrane helix</keyword>
<dbReference type="WBParaSite" id="nRc.2.0.1.t24610-RA">
    <property type="protein sequence ID" value="nRc.2.0.1.t24610-RA"/>
    <property type="gene ID" value="nRc.2.0.1.g24610"/>
</dbReference>
<evidence type="ECO:0000256" key="1">
    <source>
        <dbReference type="SAM" id="Phobius"/>
    </source>
</evidence>
<dbReference type="GO" id="GO:0019187">
    <property type="term" value="F:beta-1,4-mannosyltransferase activity"/>
    <property type="evidence" value="ECO:0007669"/>
    <property type="project" value="InterPro"/>
</dbReference>
<feature type="transmembrane region" description="Helical" evidence="1">
    <location>
        <begin position="142"/>
        <end position="162"/>
    </location>
</feature>
<dbReference type="AlphaFoldDB" id="A0A915JDP9"/>
<sequence length="220" mass="25303">MGKLRLQLKYFHKPLFGWKGSYVVTQLCAERRVSFDHGPDGSVAEDCFFSMVAQSRHPDMTFDFIEGEMYEKSPFSLWDFLQQRKRWLQGIFLVVHSRAIPWLQKPLIACMFYAWLTLPLAMLNLLLAPIYPLPCHPALDALVAYVGAVNSYMYAFGAYKSFGRRHKRRRPVCHLGLCLLGALLIAPLNGLVESVAVLWGIFGRKHQFYVVRKESVLFNV</sequence>
<dbReference type="Proteomes" id="UP000887565">
    <property type="component" value="Unplaced"/>
</dbReference>
<dbReference type="OMA" id="DPSFNIC"/>
<feature type="domain" description="Glycosyltransferase 2-like" evidence="2">
    <location>
        <begin position="1"/>
        <end position="139"/>
    </location>
</feature>
<keyword evidence="3" id="KW-1185">Reference proteome</keyword>
<dbReference type="Pfam" id="PF13632">
    <property type="entry name" value="Glyco_trans_2_3"/>
    <property type="match status" value="1"/>
</dbReference>
<reference evidence="4" key="1">
    <citation type="submission" date="2022-11" db="UniProtKB">
        <authorList>
            <consortium name="WormBaseParasite"/>
        </authorList>
    </citation>
    <scope>IDENTIFICATION</scope>
</reference>
<name>A0A915JDP9_ROMCU</name>
<dbReference type="InterPro" id="IPR001173">
    <property type="entry name" value="Glyco_trans_2-like"/>
</dbReference>
<organism evidence="3 4">
    <name type="scientific">Romanomermis culicivorax</name>
    <name type="common">Nematode worm</name>
    <dbReference type="NCBI Taxonomy" id="13658"/>
    <lineage>
        <taxon>Eukaryota</taxon>
        <taxon>Metazoa</taxon>
        <taxon>Ecdysozoa</taxon>
        <taxon>Nematoda</taxon>
        <taxon>Enoplea</taxon>
        <taxon>Dorylaimia</taxon>
        <taxon>Mermithida</taxon>
        <taxon>Mermithoidea</taxon>
        <taxon>Mermithidae</taxon>
        <taxon>Romanomermis</taxon>
    </lineage>
</organism>